<dbReference type="Proteomes" id="UP001269061">
    <property type="component" value="Unassembled WGS sequence"/>
</dbReference>
<dbReference type="EMBL" id="JARQAZ010000009">
    <property type="protein sequence ID" value="MDT2771427.1"/>
    <property type="molecule type" value="Genomic_DNA"/>
</dbReference>
<reference evidence="1 2" key="1">
    <citation type="submission" date="2023-03" db="EMBL/GenBank/DDBJ databases">
        <authorList>
            <person name="Shen W."/>
            <person name="Cai J."/>
        </authorList>
    </citation>
    <scope>NUCLEOTIDE SEQUENCE [LARGE SCALE GENOMIC DNA]</scope>
    <source>
        <strain evidence="1 2">Y59</strain>
    </source>
</reference>
<organism evidence="1 2">
    <name type="scientific">Enterococcus pseudoavium</name>
    <dbReference type="NCBI Taxonomy" id="44007"/>
    <lineage>
        <taxon>Bacteria</taxon>
        <taxon>Bacillati</taxon>
        <taxon>Bacillota</taxon>
        <taxon>Bacilli</taxon>
        <taxon>Lactobacillales</taxon>
        <taxon>Enterococcaceae</taxon>
        <taxon>Enterococcus</taxon>
    </lineage>
</organism>
<keyword evidence="2" id="KW-1185">Reference proteome</keyword>
<accession>A0ABU3FK37</accession>
<evidence type="ECO:0000313" key="1">
    <source>
        <dbReference type="EMBL" id="MDT2771427.1"/>
    </source>
</evidence>
<proteinExistence type="predicted"/>
<evidence type="ECO:0000313" key="2">
    <source>
        <dbReference type="Proteomes" id="UP001269061"/>
    </source>
</evidence>
<sequence>MKTIIFKKRLRQKHLALRIKKKFSKNISLFFVEFRFILEAAAFGRLFTKNKGGTSHGKRS</sequence>
<gene>
    <name evidence="1" type="ORF">P7H46_11425</name>
</gene>
<comment type="caution">
    <text evidence="1">The sequence shown here is derived from an EMBL/GenBank/DDBJ whole genome shotgun (WGS) entry which is preliminary data.</text>
</comment>
<protein>
    <submittedName>
        <fullName evidence="1">Uncharacterized protein</fullName>
    </submittedName>
</protein>
<name>A0ABU3FK37_9ENTE</name>
<dbReference type="RefSeq" id="WP_115872898.1">
    <property type="nucleotide sequence ID" value="NZ_JARQAV010000001.1"/>
</dbReference>